<dbReference type="Gene3D" id="3.90.220.20">
    <property type="entry name" value="DNA methylase specificity domains"/>
    <property type="match status" value="2"/>
</dbReference>
<feature type="domain" description="Type I restriction modification DNA specificity" evidence="5">
    <location>
        <begin position="253"/>
        <end position="382"/>
    </location>
</feature>
<evidence type="ECO:0000313" key="7">
    <source>
        <dbReference type="Proteomes" id="UP001597420"/>
    </source>
</evidence>
<dbReference type="InterPro" id="IPR000055">
    <property type="entry name" value="Restrct_endonuc_typeI_TRD"/>
</dbReference>
<evidence type="ECO:0000259" key="5">
    <source>
        <dbReference type="Pfam" id="PF01420"/>
    </source>
</evidence>
<keyword evidence="2" id="KW-0680">Restriction system</keyword>
<dbReference type="PANTHER" id="PTHR30408:SF12">
    <property type="entry name" value="TYPE I RESTRICTION ENZYME MJAVIII SPECIFICITY SUBUNIT"/>
    <property type="match status" value="1"/>
</dbReference>
<evidence type="ECO:0000256" key="1">
    <source>
        <dbReference type="ARBA" id="ARBA00010923"/>
    </source>
</evidence>
<dbReference type="RefSeq" id="WP_379095431.1">
    <property type="nucleotide sequence ID" value="NZ_JBHUFP010000003.1"/>
</dbReference>
<dbReference type="EC" id="3.1.21.-" evidence="6"/>
<keyword evidence="3" id="KW-0238">DNA-binding</keyword>
<feature type="coiled-coil region" evidence="4">
    <location>
        <begin position="364"/>
        <end position="391"/>
    </location>
</feature>
<organism evidence="6 7">
    <name type="scientific">Pasteurella oralis</name>
    <dbReference type="NCBI Taxonomy" id="1071947"/>
    <lineage>
        <taxon>Bacteria</taxon>
        <taxon>Pseudomonadati</taxon>
        <taxon>Pseudomonadota</taxon>
        <taxon>Gammaproteobacteria</taxon>
        <taxon>Pasteurellales</taxon>
        <taxon>Pasteurellaceae</taxon>
        <taxon>Pasteurella</taxon>
    </lineage>
</organism>
<dbReference type="EMBL" id="JBHUFP010000003">
    <property type="protein sequence ID" value="MFD1805077.1"/>
    <property type="molecule type" value="Genomic_DNA"/>
</dbReference>
<evidence type="ECO:0000256" key="3">
    <source>
        <dbReference type="ARBA" id="ARBA00023125"/>
    </source>
</evidence>
<gene>
    <name evidence="6" type="ORF">ACFSAV_01565</name>
</gene>
<evidence type="ECO:0000256" key="4">
    <source>
        <dbReference type="SAM" id="Coils"/>
    </source>
</evidence>
<dbReference type="GO" id="GO:0004519">
    <property type="term" value="F:endonuclease activity"/>
    <property type="evidence" value="ECO:0007669"/>
    <property type="project" value="UniProtKB-KW"/>
</dbReference>
<comment type="similarity">
    <text evidence="1">Belongs to the type-I restriction system S methylase family.</text>
</comment>
<evidence type="ECO:0000313" key="6">
    <source>
        <dbReference type="EMBL" id="MFD1805077.1"/>
    </source>
</evidence>
<dbReference type="SUPFAM" id="SSF116734">
    <property type="entry name" value="DNA methylase specificity domain"/>
    <property type="match status" value="2"/>
</dbReference>
<protein>
    <submittedName>
        <fullName evidence="6">Restriction endonuclease subunit S</fullName>
        <ecNumber evidence="6">3.1.21.-</ecNumber>
    </submittedName>
</protein>
<name>A0ABW4NVI2_9PAST</name>
<sequence>MNTLPSGWERKKLGDLMKFKNGLNFTKSDSGEAIKIVGVTDFKNFTELKTTENLDIVNVEGKVKNDELLYSGDLLFVRSNGNKDLIGRCLYFPFVNEKLSFSGFTIRGRVVNENTYSKYISIFSHSFWMKQQIKKKGGGTNISNLSQQILNDIWINLPPLSEQTKIADILSTWDKAIQTTEQLLANSQQQKKALMQQLLTGKKRLKGFSGERRKTKLINLLKEEKARNRDNQVTRVLSVTNHSGFVLPEDQFSKRVASEDISNYKIVKKGQFAYNPSRLNVGSFARLDKFGDSTLSPMYVVFSIKSKELDSDFFLYWMQSHEAKQRINNSTQGSVRESVGFDALCSFPFALPPLSEQQKIAQILSTQDHEIDTLQQKLACLKQEKKALMQKLLSGKVRVKV</sequence>
<dbReference type="GO" id="GO:0016787">
    <property type="term" value="F:hydrolase activity"/>
    <property type="evidence" value="ECO:0007669"/>
    <property type="project" value="UniProtKB-KW"/>
</dbReference>
<keyword evidence="6" id="KW-0255">Endonuclease</keyword>
<dbReference type="Proteomes" id="UP001597420">
    <property type="component" value="Unassembled WGS sequence"/>
</dbReference>
<dbReference type="InterPro" id="IPR044946">
    <property type="entry name" value="Restrct_endonuc_typeI_TRD_sf"/>
</dbReference>
<dbReference type="CDD" id="cd17517">
    <property type="entry name" value="RMtype1_S_EcoKI_StySPI-TRD2-CR2_like"/>
    <property type="match status" value="1"/>
</dbReference>
<accession>A0ABW4NVI2</accession>
<keyword evidence="6" id="KW-0378">Hydrolase</keyword>
<feature type="domain" description="Type I restriction modification DNA specificity" evidence="5">
    <location>
        <begin position="5"/>
        <end position="184"/>
    </location>
</feature>
<keyword evidence="6" id="KW-0540">Nuclease</keyword>
<dbReference type="PANTHER" id="PTHR30408">
    <property type="entry name" value="TYPE-1 RESTRICTION ENZYME ECOKI SPECIFICITY PROTEIN"/>
    <property type="match status" value="1"/>
</dbReference>
<keyword evidence="4" id="KW-0175">Coiled coil</keyword>
<evidence type="ECO:0000256" key="2">
    <source>
        <dbReference type="ARBA" id="ARBA00022747"/>
    </source>
</evidence>
<comment type="caution">
    <text evidence="6">The sequence shown here is derived from an EMBL/GenBank/DDBJ whole genome shotgun (WGS) entry which is preliminary data.</text>
</comment>
<dbReference type="InterPro" id="IPR052021">
    <property type="entry name" value="Type-I_RS_S_subunit"/>
</dbReference>
<keyword evidence="7" id="KW-1185">Reference proteome</keyword>
<proteinExistence type="inferred from homology"/>
<reference evidence="7" key="1">
    <citation type="journal article" date="2019" name="Int. J. Syst. Evol. Microbiol.">
        <title>The Global Catalogue of Microorganisms (GCM) 10K type strain sequencing project: providing services to taxonomists for standard genome sequencing and annotation.</title>
        <authorList>
            <consortium name="The Broad Institute Genomics Platform"/>
            <consortium name="The Broad Institute Genome Sequencing Center for Infectious Disease"/>
            <person name="Wu L."/>
            <person name="Ma J."/>
        </authorList>
    </citation>
    <scope>NUCLEOTIDE SEQUENCE [LARGE SCALE GENOMIC DNA]</scope>
    <source>
        <strain evidence="7">CCM 7950</strain>
    </source>
</reference>
<dbReference type="Pfam" id="PF01420">
    <property type="entry name" value="Methylase_S"/>
    <property type="match status" value="2"/>
</dbReference>